<keyword evidence="4 7" id="KW-0472">Membrane</keyword>
<keyword evidence="10" id="KW-1185">Reference proteome</keyword>
<feature type="transmembrane region" description="Helical" evidence="7">
    <location>
        <begin position="55"/>
        <end position="75"/>
    </location>
</feature>
<dbReference type="GO" id="GO:0016020">
    <property type="term" value="C:membrane"/>
    <property type="evidence" value="ECO:0007669"/>
    <property type="project" value="UniProtKB-SubCell"/>
</dbReference>
<feature type="transmembrane region" description="Helical" evidence="7">
    <location>
        <begin position="20"/>
        <end position="39"/>
    </location>
</feature>
<reference evidence="9 10" key="1">
    <citation type="submission" date="2019-10" db="EMBL/GenBank/DDBJ databases">
        <authorList>
            <person name="Palmer J.M."/>
        </authorList>
    </citation>
    <scope>NUCLEOTIDE SEQUENCE [LARGE SCALE GENOMIC DNA]</scope>
    <source>
        <strain evidence="9 10">TWF696</strain>
    </source>
</reference>
<evidence type="ECO:0000256" key="1">
    <source>
        <dbReference type="ARBA" id="ARBA00004141"/>
    </source>
</evidence>
<organism evidence="9 10">
    <name type="scientific">Orbilia brochopaga</name>
    <dbReference type="NCBI Taxonomy" id="3140254"/>
    <lineage>
        <taxon>Eukaryota</taxon>
        <taxon>Fungi</taxon>
        <taxon>Dikarya</taxon>
        <taxon>Ascomycota</taxon>
        <taxon>Pezizomycotina</taxon>
        <taxon>Orbiliomycetes</taxon>
        <taxon>Orbiliales</taxon>
        <taxon>Orbiliaceae</taxon>
        <taxon>Orbilia</taxon>
    </lineage>
</organism>
<evidence type="ECO:0000313" key="10">
    <source>
        <dbReference type="Proteomes" id="UP001375240"/>
    </source>
</evidence>
<evidence type="ECO:0000256" key="2">
    <source>
        <dbReference type="ARBA" id="ARBA00022692"/>
    </source>
</evidence>
<evidence type="ECO:0000259" key="8">
    <source>
        <dbReference type="Pfam" id="PF20684"/>
    </source>
</evidence>
<gene>
    <name evidence="9" type="ORF">TWF696_006888</name>
</gene>
<proteinExistence type="inferred from homology"/>
<keyword evidence="3 7" id="KW-1133">Transmembrane helix</keyword>
<feature type="transmembrane region" description="Helical" evidence="7">
    <location>
        <begin position="256"/>
        <end position="281"/>
    </location>
</feature>
<feature type="domain" description="Rhodopsin" evidence="8">
    <location>
        <begin position="37"/>
        <end position="282"/>
    </location>
</feature>
<feature type="compositionally biased region" description="Basic and acidic residues" evidence="6">
    <location>
        <begin position="346"/>
        <end position="355"/>
    </location>
</feature>
<evidence type="ECO:0000256" key="5">
    <source>
        <dbReference type="ARBA" id="ARBA00038359"/>
    </source>
</evidence>
<evidence type="ECO:0000256" key="7">
    <source>
        <dbReference type="SAM" id="Phobius"/>
    </source>
</evidence>
<comment type="subcellular location">
    <subcellularLocation>
        <location evidence="1">Membrane</location>
        <topology evidence="1">Multi-pass membrane protein</topology>
    </subcellularLocation>
</comment>
<evidence type="ECO:0000256" key="4">
    <source>
        <dbReference type="ARBA" id="ARBA00023136"/>
    </source>
</evidence>
<dbReference type="Proteomes" id="UP001375240">
    <property type="component" value="Unassembled WGS sequence"/>
</dbReference>
<evidence type="ECO:0000256" key="3">
    <source>
        <dbReference type="ARBA" id="ARBA00022989"/>
    </source>
</evidence>
<dbReference type="Pfam" id="PF20684">
    <property type="entry name" value="Fung_rhodopsin"/>
    <property type="match status" value="1"/>
</dbReference>
<feature type="transmembrane region" description="Helical" evidence="7">
    <location>
        <begin position="216"/>
        <end position="236"/>
    </location>
</feature>
<dbReference type="EMBL" id="JAVHNQ010000005">
    <property type="protein sequence ID" value="KAK6346779.1"/>
    <property type="molecule type" value="Genomic_DNA"/>
</dbReference>
<feature type="transmembrane region" description="Helical" evidence="7">
    <location>
        <begin position="186"/>
        <end position="204"/>
    </location>
</feature>
<name>A0AAV9URC5_9PEZI</name>
<dbReference type="InterPro" id="IPR049326">
    <property type="entry name" value="Rhodopsin_dom_fungi"/>
</dbReference>
<feature type="transmembrane region" description="Helical" evidence="7">
    <location>
        <begin position="132"/>
        <end position="153"/>
    </location>
</feature>
<dbReference type="PANTHER" id="PTHR33048:SF47">
    <property type="entry name" value="INTEGRAL MEMBRANE PROTEIN-RELATED"/>
    <property type="match status" value="1"/>
</dbReference>
<feature type="transmembrane region" description="Helical" evidence="7">
    <location>
        <begin position="95"/>
        <end position="120"/>
    </location>
</feature>
<comment type="caution">
    <text evidence="9">The sequence shown here is derived from an EMBL/GenBank/DDBJ whole genome shotgun (WGS) entry which is preliminary data.</text>
</comment>
<feature type="region of interest" description="Disordered" evidence="6">
    <location>
        <begin position="328"/>
        <end position="355"/>
    </location>
</feature>
<keyword evidence="2 7" id="KW-0812">Transmembrane</keyword>
<dbReference type="AlphaFoldDB" id="A0AAV9URC5"/>
<accession>A0AAV9URC5</accession>
<evidence type="ECO:0000313" key="9">
    <source>
        <dbReference type="EMBL" id="KAK6346779.1"/>
    </source>
</evidence>
<evidence type="ECO:0000256" key="6">
    <source>
        <dbReference type="SAM" id="MobiDB-lite"/>
    </source>
</evidence>
<dbReference type="InterPro" id="IPR052337">
    <property type="entry name" value="SAT4-like"/>
</dbReference>
<protein>
    <recommendedName>
        <fullName evidence="8">Rhodopsin domain-containing protein</fullName>
    </recommendedName>
</protein>
<comment type="similarity">
    <text evidence="5">Belongs to the SAT4 family.</text>
</comment>
<dbReference type="PANTHER" id="PTHR33048">
    <property type="entry name" value="PTH11-LIKE INTEGRAL MEMBRANE PROTEIN (AFU_ORTHOLOGUE AFUA_5G11245)"/>
    <property type="match status" value="1"/>
</dbReference>
<sequence>MTSTAASTHTSSYTSSLSAAAAAQIVLPLLATAGVYLRFHIRLTNNISIKWDDHLILLTLPFTWTLWILWLYAIATLVPDAISTIPPANLSKFILILWIHDLLDIIGVMVLKSAVLLFYLRAFATGALAKRALYVLFVMCVVQFLMRLANVLVSCFPLRDTWENPGHCITPENGAHLHSLTVATEVIGLATEVALLVYPAPVVVRARMMSWRTKAAVCVVFAAGSVACATQGVRVYVVEVWVYGSDDFARDVVAPTLALCAVVEMGLGAFVVCLVAVWGPVRKWMGGIYRHWMGDRGRREVVMGVEKGSAPATVDVTVTGETLVSSEETDTIERSEGGRTANKGEVCGRHDVESP</sequence>